<proteinExistence type="predicted"/>
<name>A0ACB9A9P7_ARCLA</name>
<reference evidence="1 2" key="2">
    <citation type="journal article" date="2022" name="Mol. Ecol. Resour.">
        <title>The genomes of chicory, endive, great burdock and yacon provide insights into Asteraceae paleo-polyploidization history and plant inulin production.</title>
        <authorList>
            <person name="Fan W."/>
            <person name="Wang S."/>
            <person name="Wang H."/>
            <person name="Wang A."/>
            <person name="Jiang F."/>
            <person name="Liu H."/>
            <person name="Zhao H."/>
            <person name="Xu D."/>
            <person name="Zhang Y."/>
        </authorList>
    </citation>
    <scope>NUCLEOTIDE SEQUENCE [LARGE SCALE GENOMIC DNA]</scope>
    <source>
        <strain evidence="2">cv. Niubang</strain>
    </source>
</reference>
<keyword evidence="2" id="KW-1185">Reference proteome</keyword>
<dbReference type="EMBL" id="CM042054">
    <property type="protein sequence ID" value="KAI3706655.1"/>
    <property type="molecule type" value="Genomic_DNA"/>
</dbReference>
<protein>
    <submittedName>
        <fullName evidence="1">Uncharacterized protein</fullName>
    </submittedName>
</protein>
<sequence length="121" mass="14313">MSNEEFDDDQRQNNCISKYDKIVNQFDELIDMVGMITEAPKRQQGLPSLKLLLVWHKINSDWMAYRIQEVKRYAKKEEGALRLQPQEEEQKKGVLVLMASKEVHCLPPTLTTIEEEEYWRS</sequence>
<evidence type="ECO:0000313" key="1">
    <source>
        <dbReference type="EMBL" id="KAI3706655.1"/>
    </source>
</evidence>
<gene>
    <name evidence="1" type="ORF">L6452_24540</name>
</gene>
<reference evidence="2" key="1">
    <citation type="journal article" date="2022" name="Mol. Ecol. Resour.">
        <title>The genomes of chicory, endive, great burdock and yacon provide insights into Asteraceae palaeo-polyploidization history and plant inulin production.</title>
        <authorList>
            <person name="Fan W."/>
            <person name="Wang S."/>
            <person name="Wang H."/>
            <person name="Wang A."/>
            <person name="Jiang F."/>
            <person name="Liu H."/>
            <person name="Zhao H."/>
            <person name="Xu D."/>
            <person name="Zhang Y."/>
        </authorList>
    </citation>
    <scope>NUCLEOTIDE SEQUENCE [LARGE SCALE GENOMIC DNA]</scope>
    <source>
        <strain evidence="2">cv. Niubang</strain>
    </source>
</reference>
<organism evidence="1 2">
    <name type="scientific">Arctium lappa</name>
    <name type="common">Greater burdock</name>
    <name type="synonym">Lappa major</name>
    <dbReference type="NCBI Taxonomy" id="4217"/>
    <lineage>
        <taxon>Eukaryota</taxon>
        <taxon>Viridiplantae</taxon>
        <taxon>Streptophyta</taxon>
        <taxon>Embryophyta</taxon>
        <taxon>Tracheophyta</taxon>
        <taxon>Spermatophyta</taxon>
        <taxon>Magnoliopsida</taxon>
        <taxon>eudicotyledons</taxon>
        <taxon>Gunneridae</taxon>
        <taxon>Pentapetalae</taxon>
        <taxon>asterids</taxon>
        <taxon>campanulids</taxon>
        <taxon>Asterales</taxon>
        <taxon>Asteraceae</taxon>
        <taxon>Carduoideae</taxon>
        <taxon>Cardueae</taxon>
        <taxon>Arctiinae</taxon>
        <taxon>Arctium</taxon>
    </lineage>
</organism>
<comment type="caution">
    <text evidence="1">The sequence shown here is derived from an EMBL/GenBank/DDBJ whole genome shotgun (WGS) entry which is preliminary data.</text>
</comment>
<dbReference type="Proteomes" id="UP001055879">
    <property type="component" value="Linkage Group LG08"/>
</dbReference>
<evidence type="ECO:0000313" key="2">
    <source>
        <dbReference type="Proteomes" id="UP001055879"/>
    </source>
</evidence>
<accession>A0ACB9A9P7</accession>